<gene>
    <name evidence="1" type="ORF">SAMN02745133_00434</name>
</gene>
<organism evidence="1 2">
    <name type="scientific">Desulforamulus putei DSM 12395</name>
    <dbReference type="NCBI Taxonomy" id="1121429"/>
    <lineage>
        <taxon>Bacteria</taxon>
        <taxon>Bacillati</taxon>
        <taxon>Bacillota</taxon>
        <taxon>Clostridia</taxon>
        <taxon>Eubacteriales</taxon>
        <taxon>Peptococcaceae</taxon>
        <taxon>Desulforamulus</taxon>
    </lineage>
</organism>
<dbReference type="OrthoDB" id="1685263at2"/>
<dbReference type="InterPro" id="IPR012851">
    <property type="entry name" value="Spore_coat_CotF-like"/>
</dbReference>
<dbReference type="Proteomes" id="UP000184148">
    <property type="component" value="Unassembled WGS sequence"/>
</dbReference>
<protein>
    <submittedName>
        <fullName evidence="1">Coat F domain-containing protein</fullName>
    </submittedName>
</protein>
<accession>A0A1M4TDV5</accession>
<evidence type="ECO:0000313" key="1">
    <source>
        <dbReference type="EMBL" id="SHE42640.1"/>
    </source>
</evidence>
<evidence type="ECO:0000313" key="2">
    <source>
        <dbReference type="Proteomes" id="UP000184148"/>
    </source>
</evidence>
<dbReference type="STRING" id="1121429.SAMN02745133_00434"/>
<dbReference type="RefSeq" id="WP_073234962.1">
    <property type="nucleotide sequence ID" value="NZ_FQUY01000001.1"/>
</dbReference>
<name>A0A1M4TDV5_9FIRM</name>
<keyword evidence="2" id="KW-1185">Reference proteome</keyword>
<sequence length="145" mass="16854">MHGDQVTDKNLCLALINQLKWDAVCLTSKILECDDDRLRQDYINILNRTFAEQKQAFDFAKQHGWYQPMLAEQTMIGQVQSDTQKMVNEIQQSMMTMHQQAQYQAMPQQQNLNMGQGMGAFQHYAMPAMGHQQQIYGGSPQQYYR</sequence>
<dbReference type="EMBL" id="FQUY01000001">
    <property type="protein sequence ID" value="SHE42640.1"/>
    <property type="molecule type" value="Genomic_DNA"/>
</dbReference>
<proteinExistence type="predicted"/>
<dbReference type="AlphaFoldDB" id="A0A1M4TDV5"/>
<reference evidence="2" key="1">
    <citation type="submission" date="2016-11" db="EMBL/GenBank/DDBJ databases">
        <authorList>
            <person name="Varghese N."/>
            <person name="Submissions S."/>
        </authorList>
    </citation>
    <scope>NUCLEOTIDE SEQUENCE [LARGE SCALE GENOMIC DNA]</scope>
    <source>
        <strain evidence="2">DSM 12395</strain>
    </source>
</reference>
<dbReference type="Pfam" id="PF07875">
    <property type="entry name" value="Coat_F"/>
    <property type="match status" value="1"/>
</dbReference>